<dbReference type="EMBL" id="KV878180">
    <property type="protein sequence ID" value="OJI88205.1"/>
    <property type="molecule type" value="Genomic_DNA"/>
</dbReference>
<sequence length="86" mass="9211">MTSFAVAGLLSVASFMQKRVDGACTGVLTFSFFPPPLHRCGDGGGGGDWGPDQNSSLREGRIIENNRTPLALFGRCYPRMVHGPII</sequence>
<proteinExistence type="predicted"/>
<evidence type="ECO:0000313" key="2">
    <source>
        <dbReference type="Proteomes" id="UP000184304"/>
    </source>
</evidence>
<organism evidence="1 2">
    <name type="scientific">Aspergillus tubingensis (strain CBS 134.48)</name>
    <dbReference type="NCBI Taxonomy" id="767770"/>
    <lineage>
        <taxon>Eukaryota</taxon>
        <taxon>Fungi</taxon>
        <taxon>Dikarya</taxon>
        <taxon>Ascomycota</taxon>
        <taxon>Pezizomycotina</taxon>
        <taxon>Eurotiomycetes</taxon>
        <taxon>Eurotiomycetidae</taxon>
        <taxon>Eurotiales</taxon>
        <taxon>Aspergillaceae</taxon>
        <taxon>Aspergillus</taxon>
        <taxon>Aspergillus subgen. Circumdati</taxon>
    </lineage>
</organism>
<dbReference type="AlphaFoldDB" id="A0A1L9NG38"/>
<dbReference type="VEuPathDB" id="FungiDB:ASPTUDRAFT_920981"/>
<name>A0A1L9NG38_ASPTC</name>
<keyword evidence="2" id="KW-1185">Reference proteome</keyword>
<reference evidence="2" key="1">
    <citation type="journal article" date="2017" name="Genome Biol.">
        <title>Comparative genomics reveals high biological diversity and specific adaptations in the industrially and medically important fungal genus Aspergillus.</title>
        <authorList>
            <person name="de Vries R.P."/>
            <person name="Riley R."/>
            <person name="Wiebenga A."/>
            <person name="Aguilar-Osorio G."/>
            <person name="Amillis S."/>
            <person name="Uchima C.A."/>
            <person name="Anderluh G."/>
            <person name="Asadollahi M."/>
            <person name="Askin M."/>
            <person name="Barry K."/>
            <person name="Battaglia E."/>
            <person name="Bayram O."/>
            <person name="Benocci T."/>
            <person name="Braus-Stromeyer S.A."/>
            <person name="Caldana C."/>
            <person name="Canovas D."/>
            <person name="Cerqueira G.C."/>
            <person name="Chen F."/>
            <person name="Chen W."/>
            <person name="Choi C."/>
            <person name="Clum A."/>
            <person name="Dos Santos R.A."/>
            <person name="Damasio A.R."/>
            <person name="Diallinas G."/>
            <person name="Emri T."/>
            <person name="Fekete E."/>
            <person name="Flipphi M."/>
            <person name="Freyberg S."/>
            <person name="Gallo A."/>
            <person name="Gournas C."/>
            <person name="Habgood R."/>
            <person name="Hainaut M."/>
            <person name="Harispe M.L."/>
            <person name="Henrissat B."/>
            <person name="Hilden K.S."/>
            <person name="Hope R."/>
            <person name="Hossain A."/>
            <person name="Karabika E."/>
            <person name="Karaffa L."/>
            <person name="Karanyi Z."/>
            <person name="Krasevec N."/>
            <person name="Kuo A."/>
            <person name="Kusch H."/>
            <person name="LaButti K."/>
            <person name="Lagendijk E.L."/>
            <person name="Lapidus A."/>
            <person name="Levasseur A."/>
            <person name="Lindquist E."/>
            <person name="Lipzen A."/>
            <person name="Logrieco A.F."/>
            <person name="MacCabe A."/>
            <person name="Maekelae M.R."/>
            <person name="Malavazi I."/>
            <person name="Melin P."/>
            <person name="Meyer V."/>
            <person name="Mielnichuk N."/>
            <person name="Miskei M."/>
            <person name="Molnar A.P."/>
            <person name="Mule G."/>
            <person name="Ngan C.Y."/>
            <person name="Orejas M."/>
            <person name="Orosz E."/>
            <person name="Ouedraogo J.P."/>
            <person name="Overkamp K.M."/>
            <person name="Park H.-S."/>
            <person name="Perrone G."/>
            <person name="Piumi F."/>
            <person name="Punt P.J."/>
            <person name="Ram A.F."/>
            <person name="Ramon A."/>
            <person name="Rauscher S."/>
            <person name="Record E."/>
            <person name="Riano-Pachon D.M."/>
            <person name="Robert V."/>
            <person name="Roehrig J."/>
            <person name="Ruller R."/>
            <person name="Salamov A."/>
            <person name="Salih N.S."/>
            <person name="Samson R.A."/>
            <person name="Sandor E."/>
            <person name="Sanguinetti M."/>
            <person name="Schuetze T."/>
            <person name="Sepcic K."/>
            <person name="Shelest E."/>
            <person name="Sherlock G."/>
            <person name="Sophianopoulou V."/>
            <person name="Squina F.M."/>
            <person name="Sun H."/>
            <person name="Susca A."/>
            <person name="Todd R.B."/>
            <person name="Tsang A."/>
            <person name="Unkles S.E."/>
            <person name="van de Wiele N."/>
            <person name="van Rossen-Uffink D."/>
            <person name="Oliveira J.V."/>
            <person name="Vesth T.C."/>
            <person name="Visser J."/>
            <person name="Yu J.-H."/>
            <person name="Zhou M."/>
            <person name="Andersen M.R."/>
            <person name="Archer D.B."/>
            <person name="Baker S.E."/>
            <person name="Benoit I."/>
            <person name="Brakhage A.A."/>
            <person name="Braus G.H."/>
            <person name="Fischer R."/>
            <person name="Frisvad J.C."/>
            <person name="Goldman G.H."/>
            <person name="Houbraken J."/>
            <person name="Oakley B."/>
            <person name="Pocsi I."/>
            <person name="Scazzocchio C."/>
            <person name="Seiboth B."/>
            <person name="vanKuyk P.A."/>
            <person name="Wortman J."/>
            <person name="Dyer P.S."/>
            <person name="Grigoriev I.V."/>
        </authorList>
    </citation>
    <scope>NUCLEOTIDE SEQUENCE [LARGE SCALE GENOMIC DNA]</scope>
    <source>
        <strain evidence="2">CBS 134.48</strain>
    </source>
</reference>
<dbReference type="Proteomes" id="UP000184304">
    <property type="component" value="Unassembled WGS sequence"/>
</dbReference>
<protein>
    <submittedName>
        <fullName evidence="1">Uncharacterized protein</fullName>
    </submittedName>
</protein>
<accession>A0A1L9NG38</accession>
<evidence type="ECO:0000313" key="1">
    <source>
        <dbReference type="EMBL" id="OJI88205.1"/>
    </source>
</evidence>
<gene>
    <name evidence="1" type="ORF">ASPTUDRAFT_920981</name>
</gene>